<dbReference type="EMBL" id="CP002098">
    <property type="protein sequence ID" value="ADM28196.1"/>
    <property type="molecule type" value="Genomic_DNA"/>
</dbReference>
<protein>
    <submittedName>
        <fullName evidence="1">Uncharacterized protein</fullName>
    </submittedName>
</protein>
<evidence type="ECO:0000313" key="1">
    <source>
        <dbReference type="EMBL" id="ADM28196.1"/>
    </source>
</evidence>
<dbReference type="AlphaFoldDB" id="E0SQ65"/>
<keyword evidence="2" id="KW-1185">Reference proteome</keyword>
<proteinExistence type="predicted"/>
<dbReference type="BioCyc" id="IAGG583356:GHAH-1381-MONOMER"/>
<dbReference type="HOGENOM" id="CLU_170079_0_0_2"/>
<gene>
    <name evidence="1" type="ordered locus">Igag_1393</name>
</gene>
<evidence type="ECO:0000313" key="2">
    <source>
        <dbReference type="Proteomes" id="UP000001304"/>
    </source>
</evidence>
<dbReference type="KEGG" id="iag:Igag_1393"/>
<dbReference type="Proteomes" id="UP000001304">
    <property type="component" value="Chromosome"/>
</dbReference>
<organism evidence="1 2">
    <name type="scientific">Ignisphaera aggregans (strain DSM 17230 / JCM 13409 / AQ1.S1)</name>
    <dbReference type="NCBI Taxonomy" id="583356"/>
    <lineage>
        <taxon>Archaea</taxon>
        <taxon>Thermoproteota</taxon>
        <taxon>Thermoprotei</taxon>
        <taxon>Desulfurococcales</taxon>
        <taxon>Desulfurococcaceae</taxon>
        <taxon>Ignisphaera</taxon>
    </lineage>
</organism>
<dbReference type="STRING" id="583356.Igag_1393"/>
<accession>E0SQ65</accession>
<reference evidence="1 2" key="1">
    <citation type="journal article" date="2010" name="Stand. Genomic Sci.">
        <title>Complete genome sequence of Ignisphaera aggregans type strain (AQ1.S1).</title>
        <authorList>
            <person name="Goker M."/>
            <person name="Held B."/>
            <person name="Lapidus A."/>
            <person name="Nolan M."/>
            <person name="Spring S."/>
            <person name="Yasawong M."/>
            <person name="Lucas S."/>
            <person name="Glavina Del Rio T."/>
            <person name="Tice H."/>
            <person name="Cheng J.F."/>
            <person name="Goodwin L."/>
            <person name="Tapia R."/>
            <person name="Pitluck S."/>
            <person name="Liolios K."/>
            <person name="Ivanova N."/>
            <person name="Mavromatis K."/>
            <person name="Mikhailova N."/>
            <person name="Pati A."/>
            <person name="Chen A."/>
            <person name="Palaniappan K."/>
            <person name="Brambilla E."/>
            <person name="Land M."/>
            <person name="Hauser L."/>
            <person name="Chang Y.J."/>
            <person name="Jeffries C.D."/>
            <person name="Brettin T."/>
            <person name="Detter J.C."/>
            <person name="Han C."/>
            <person name="Rohde M."/>
            <person name="Sikorski J."/>
            <person name="Woyke T."/>
            <person name="Bristow J."/>
            <person name="Eisen J.A."/>
            <person name="Markowitz V."/>
            <person name="Hugenholtz P."/>
            <person name="Kyrpides N.C."/>
            <person name="Klenk H.P."/>
        </authorList>
    </citation>
    <scope>NUCLEOTIDE SEQUENCE [LARGE SCALE GENOMIC DNA]</scope>
    <source>
        <strain evidence="2">DSM 17230 / JCM 13409 / AQ1.S1</strain>
    </source>
</reference>
<name>E0SQ65_IGNAA</name>
<sequence>MRQGIALKKIVEYVARKASMLGQKYNLEDLVTPSIVPMFDKSIDKIVSIIVRNSNGLWCGLCEKGPFTKRGLYLHLIRVHSKDIEYMVHDELKKLLEVVKK</sequence>